<evidence type="ECO:0000313" key="2">
    <source>
        <dbReference type="Proteomes" id="UP000198723"/>
    </source>
</evidence>
<dbReference type="AlphaFoldDB" id="A0A1C3XVC8"/>
<dbReference type="EMBL" id="FMAJ01000001">
    <property type="protein sequence ID" value="SCB56200.1"/>
    <property type="molecule type" value="Genomic_DNA"/>
</dbReference>
<organism evidence="1 2">
    <name type="scientific">Rhizobium aethiopicum</name>
    <dbReference type="NCBI Taxonomy" id="1138170"/>
    <lineage>
        <taxon>Bacteria</taxon>
        <taxon>Pseudomonadati</taxon>
        <taxon>Pseudomonadota</taxon>
        <taxon>Alphaproteobacteria</taxon>
        <taxon>Hyphomicrobiales</taxon>
        <taxon>Rhizobiaceae</taxon>
        <taxon>Rhizobium/Agrobacterium group</taxon>
        <taxon>Rhizobium</taxon>
    </lineage>
</organism>
<proteinExistence type="predicted"/>
<dbReference type="STRING" id="1138170.GA0061105_10128"/>
<name>A0A1C3XVC8_9HYPH</name>
<evidence type="ECO:0000313" key="1">
    <source>
        <dbReference type="EMBL" id="SCB56200.1"/>
    </source>
</evidence>
<dbReference type="Proteomes" id="UP000198723">
    <property type="component" value="Unassembled WGS sequence"/>
</dbReference>
<accession>A0A1C3XVC8</accession>
<sequence length="55" mass="6237">MPVLHAHFDVVHEAVATGRRELIRLHRAGDIDDETLQELERDLDLEEFSAISAKA</sequence>
<protein>
    <submittedName>
        <fullName evidence="1">Monovalent cation:H+ antiporter, CPA1 family</fullName>
    </submittedName>
</protein>
<gene>
    <name evidence="1" type="ORF">GA0061105_10128</name>
</gene>
<reference evidence="1 2" key="1">
    <citation type="submission" date="2016-08" db="EMBL/GenBank/DDBJ databases">
        <authorList>
            <person name="Seilhamer J.J."/>
        </authorList>
    </citation>
    <scope>NUCLEOTIDE SEQUENCE [LARGE SCALE GENOMIC DNA]</scope>
    <source>
        <strain evidence="1 2">HBR26</strain>
    </source>
</reference>